<evidence type="ECO:0000313" key="2">
    <source>
        <dbReference type="Proteomes" id="UP000035740"/>
    </source>
</evidence>
<gene>
    <name evidence="1" type="ORF">BVRB_005410</name>
</gene>
<name>A0A0J8B3L6_BETVV</name>
<dbReference type="AlphaFoldDB" id="A0A0J8B3L6"/>
<dbReference type="Gramene" id="KMS95739">
    <property type="protein sequence ID" value="KMS95739"/>
    <property type="gene ID" value="BVRB_005410"/>
</dbReference>
<evidence type="ECO:0000313" key="1">
    <source>
        <dbReference type="EMBL" id="KMS95739.1"/>
    </source>
</evidence>
<protein>
    <submittedName>
        <fullName evidence="1">Uncharacterized protein</fullName>
    </submittedName>
</protein>
<reference evidence="1 2" key="1">
    <citation type="journal article" date="2014" name="Nature">
        <title>The genome of the recently domesticated crop plant sugar beet (Beta vulgaris).</title>
        <authorList>
            <person name="Dohm J.C."/>
            <person name="Minoche A.E."/>
            <person name="Holtgrawe D."/>
            <person name="Capella-Gutierrez S."/>
            <person name="Zakrzewski F."/>
            <person name="Tafer H."/>
            <person name="Rupp O."/>
            <person name="Sorensen T.R."/>
            <person name="Stracke R."/>
            <person name="Reinhardt R."/>
            <person name="Goesmann A."/>
            <person name="Kraft T."/>
            <person name="Schulz B."/>
            <person name="Stadler P.F."/>
            <person name="Schmidt T."/>
            <person name="Gabaldon T."/>
            <person name="Lehrach H."/>
            <person name="Weisshaar B."/>
            <person name="Himmelbauer H."/>
        </authorList>
    </citation>
    <scope>NUCLEOTIDE SEQUENCE [LARGE SCALE GENOMIC DNA]</scope>
    <source>
        <tissue evidence="1">Taproot</tissue>
    </source>
</reference>
<sequence length="100" mass="10589">MPSTSCADSGSFASGYDNSPSGLLLIGNSSGKLIKNVFFGQKTSKSYFSAKSKEKSINEKKVNVCVKASAIGNDAYPPDAISAVKRGRPQCYIRVQGVFS</sequence>
<dbReference type="EMBL" id="KQ090438">
    <property type="protein sequence ID" value="KMS95739.1"/>
    <property type="molecule type" value="Genomic_DNA"/>
</dbReference>
<dbReference type="Proteomes" id="UP000035740">
    <property type="component" value="Unassembled WGS sequence"/>
</dbReference>
<dbReference type="KEGG" id="bvg:109133749"/>
<organism evidence="1 2">
    <name type="scientific">Beta vulgaris subsp. vulgaris</name>
    <name type="common">Beet</name>
    <dbReference type="NCBI Taxonomy" id="3555"/>
    <lineage>
        <taxon>Eukaryota</taxon>
        <taxon>Viridiplantae</taxon>
        <taxon>Streptophyta</taxon>
        <taxon>Embryophyta</taxon>
        <taxon>Tracheophyta</taxon>
        <taxon>Spermatophyta</taxon>
        <taxon>Magnoliopsida</taxon>
        <taxon>eudicotyledons</taxon>
        <taxon>Gunneridae</taxon>
        <taxon>Pentapetalae</taxon>
        <taxon>Caryophyllales</taxon>
        <taxon>Chenopodiaceae</taxon>
        <taxon>Betoideae</taxon>
        <taxon>Beta</taxon>
    </lineage>
</organism>
<keyword evidence="2" id="KW-1185">Reference proteome</keyword>
<proteinExistence type="predicted"/>
<accession>A0A0J8B3L6</accession>